<reference evidence="1 2" key="1">
    <citation type="journal article" date="2012" name="Nature">
        <title>Repeated polyploidization of Gossypium genomes and the evolution of spinnable cotton fibres.</title>
        <authorList>
            <person name="Paterson A.H."/>
            <person name="Wendel J.F."/>
            <person name="Gundlach H."/>
            <person name="Guo H."/>
            <person name="Jenkins J."/>
            <person name="Jin D."/>
            <person name="Llewellyn D."/>
            <person name="Showmaker K.C."/>
            <person name="Shu S."/>
            <person name="Udall J."/>
            <person name="Yoo M.J."/>
            <person name="Byers R."/>
            <person name="Chen W."/>
            <person name="Doron-Faigenboim A."/>
            <person name="Duke M.V."/>
            <person name="Gong L."/>
            <person name="Grimwood J."/>
            <person name="Grover C."/>
            <person name="Grupp K."/>
            <person name="Hu G."/>
            <person name="Lee T.H."/>
            <person name="Li J."/>
            <person name="Lin L."/>
            <person name="Liu T."/>
            <person name="Marler B.S."/>
            <person name="Page J.T."/>
            <person name="Roberts A.W."/>
            <person name="Romanel E."/>
            <person name="Sanders W.S."/>
            <person name="Szadkowski E."/>
            <person name="Tan X."/>
            <person name="Tang H."/>
            <person name="Xu C."/>
            <person name="Wang J."/>
            <person name="Wang Z."/>
            <person name="Zhang D."/>
            <person name="Zhang L."/>
            <person name="Ashrafi H."/>
            <person name="Bedon F."/>
            <person name="Bowers J.E."/>
            <person name="Brubaker C.L."/>
            <person name="Chee P.W."/>
            <person name="Das S."/>
            <person name="Gingle A.R."/>
            <person name="Haigler C.H."/>
            <person name="Harker D."/>
            <person name="Hoffmann L.V."/>
            <person name="Hovav R."/>
            <person name="Jones D.C."/>
            <person name="Lemke C."/>
            <person name="Mansoor S."/>
            <person name="ur Rahman M."/>
            <person name="Rainville L.N."/>
            <person name="Rambani A."/>
            <person name="Reddy U.K."/>
            <person name="Rong J.K."/>
            <person name="Saranga Y."/>
            <person name="Scheffler B.E."/>
            <person name="Scheffler J.A."/>
            <person name="Stelly D.M."/>
            <person name="Triplett B.A."/>
            <person name="Van Deynze A."/>
            <person name="Vaslin M.F."/>
            <person name="Waghmare V.N."/>
            <person name="Walford S.A."/>
            <person name="Wright R.J."/>
            <person name="Zaki E.A."/>
            <person name="Zhang T."/>
            <person name="Dennis E.S."/>
            <person name="Mayer K.F."/>
            <person name="Peterson D.G."/>
            <person name="Rokhsar D.S."/>
            <person name="Wang X."/>
            <person name="Schmutz J."/>
        </authorList>
    </citation>
    <scope>NUCLEOTIDE SEQUENCE [LARGE SCALE GENOMIC DNA]</scope>
</reference>
<dbReference type="Gramene" id="KJB44970">
    <property type="protein sequence ID" value="KJB44970"/>
    <property type="gene ID" value="B456_007G282800"/>
</dbReference>
<name>A0A0D2TMZ5_GOSRA</name>
<sequence>MVARKFLVRHDDSTFTVDYDTDDGFEVFQFRLFSLTSIPPKQEEPTSSSVGATNFDAGTTVMCDVELARNLQVLKFAS</sequence>
<dbReference type="EMBL" id="CM001746">
    <property type="protein sequence ID" value="KJB44970.1"/>
    <property type="molecule type" value="Genomic_DNA"/>
</dbReference>
<proteinExistence type="predicted"/>
<protein>
    <submittedName>
        <fullName evidence="1">Uncharacterized protein</fullName>
    </submittedName>
</protein>
<dbReference type="eggNOG" id="KOG0909">
    <property type="taxonomic scope" value="Eukaryota"/>
</dbReference>
<dbReference type="OMA" id="TVMCDVE"/>
<accession>A0A0D2TMZ5</accession>
<evidence type="ECO:0000313" key="1">
    <source>
        <dbReference type="EMBL" id="KJB44970.1"/>
    </source>
</evidence>
<dbReference type="AlphaFoldDB" id="A0A0D2TMZ5"/>
<dbReference type="Proteomes" id="UP000032304">
    <property type="component" value="Chromosome 7"/>
</dbReference>
<evidence type="ECO:0000313" key="2">
    <source>
        <dbReference type="Proteomes" id="UP000032304"/>
    </source>
</evidence>
<keyword evidence="2" id="KW-1185">Reference proteome</keyword>
<dbReference type="STRING" id="29730.A0A0D2TMZ5"/>
<organism evidence="1 2">
    <name type="scientific">Gossypium raimondii</name>
    <name type="common">Peruvian cotton</name>
    <name type="synonym">Gossypium klotzschianum subsp. raimondii</name>
    <dbReference type="NCBI Taxonomy" id="29730"/>
    <lineage>
        <taxon>Eukaryota</taxon>
        <taxon>Viridiplantae</taxon>
        <taxon>Streptophyta</taxon>
        <taxon>Embryophyta</taxon>
        <taxon>Tracheophyta</taxon>
        <taxon>Spermatophyta</taxon>
        <taxon>Magnoliopsida</taxon>
        <taxon>eudicotyledons</taxon>
        <taxon>Gunneridae</taxon>
        <taxon>Pentapetalae</taxon>
        <taxon>rosids</taxon>
        <taxon>malvids</taxon>
        <taxon>Malvales</taxon>
        <taxon>Malvaceae</taxon>
        <taxon>Malvoideae</taxon>
        <taxon>Gossypium</taxon>
    </lineage>
</organism>
<gene>
    <name evidence="1" type="ORF">B456_007G282800</name>
</gene>